<dbReference type="EMBL" id="KU752557">
    <property type="protein sequence ID" value="AOW41432.1"/>
    <property type="molecule type" value="Genomic_DNA"/>
</dbReference>
<dbReference type="GeneID" id="37616968"/>
<dbReference type="RefSeq" id="YP_009506163.1">
    <property type="nucleotide sequence ID" value="NC_038375.1"/>
</dbReference>
<accession>A0A1D8QL90</accession>
<protein>
    <submittedName>
        <fullName evidence="2">p14.2</fullName>
    </submittedName>
</protein>
<evidence type="ECO:0000313" key="3">
    <source>
        <dbReference type="Proteomes" id="UP000232707"/>
    </source>
</evidence>
<feature type="transmembrane region" description="Helical" evidence="1">
    <location>
        <begin position="100"/>
        <end position="120"/>
    </location>
</feature>
<dbReference type="Proteomes" id="UP000232707">
    <property type="component" value="Segment"/>
</dbReference>
<evidence type="ECO:0000313" key="2">
    <source>
        <dbReference type="EMBL" id="AOW41432.1"/>
    </source>
</evidence>
<keyword evidence="1" id="KW-0472">Membrane</keyword>
<keyword evidence="1" id="KW-0812">Transmembrane</keyword>
<evidence type="ECO:0000256" key="1">
    <source>
        <dbReference type="SAM" id="Phobius"/>
    </source>
</evidence>
<proteinExistence type="predicted"/>
<reference evidence="2 3" key="1">
    <citation type="submission" date="2016-02" db="EMBL/GenBank/DDBJ databases">
        <title>Genome sequence of a new Betabaculovirus TnGV isolated from the cabagge looper Trichoplusia ni (Lepidoptera: Noctuidae).</title>
        <authorList>
            <person name="Del Rincon-Castro M.C."/>
            <person name="Bivian-Hernandez Mdl.A."/>
            <person name="Lopez-Tlacomulco J.J."/>
            <person name="Ibarra J.E."/>
        </authorList>
    </citation>
    <scope>NUCLEOTIDE SEQUENCE [LARGE SCALE GENOMIC DNA]</scope>
    <source>
        <strain evidence="2">LBIV-12</strain>
    </source>
</reference>
<sequence length="127" mass="14217">MVTLLFVAFINRTVERLNVTLKTVINVNESYAVTASFVVAILDVQHFVVGDHNFVVGIKRFFGSVFSVCRIKLSGIGNVFKVSFCGDLRLVHYIQLRFESFNFGAVVFCGVIVNLSVALVDQNYFVQ</sequence>
<organism evidence="2 3">
    <name type="scientific">Trichoplusia ni granulovirus LBIV-12</name>
    <dbReference type="NCBI Taxonomy" id="1916701"/>
    <lineage>
        <taxon>Viruses</taxon>
        <taxon>Viruses incertae sedis</taxon>
        <taxon>Naldaviricetes</taxon>
        <taxon>Lefavirales</taxon>
        <taxon>Baculoviridae</taxon>
        <taxon>Betabaculovirus</taxon>
        <taxon>Betabaculovirus trini</taxon>
    </lineage>
</organism>
<keyword evidence="3" id="KW-1185">Reference proteome</keyword>
<keyword evidence="1" id="KW-1133">Transmembrane helix</keyword>
<dbReference type="KEGG" id="vg:37616968"/>
<name>A0A1D8QL90_GVTN</name>